<dbReference type="AlphaFoldDB" id="A0AAV4BJT7"/>
<keyword evidence="1" id="KW-0812">Transmembrane</keyword>
<protein>
    <submittedName>
        <fullName evidence="2">Uncharacterized protein</fullName>
    </submittedName>
</protein>
<organism evidence="2 3">
    <name type="scientific">Plakobranchus ocellatus</name>
    <dbReference type="NCBI Taxonomy" id="259542"/>
    <lineage>
        <taxon>Eukaryota</taxon>
        <taxon>Metazoa</taxon>
        <taxon>Spiralia</taxon>
        <taxon>Lophotrochozoa</taxon>
        <taxon>Mollusca</taxon>
        <taxon>Gastropoda</taxon>
        <taxon>Heterobranchia</taxon>
        <taxon>Euthyneura</taxon>
        <taxon>Panpulmonata</taxon>
        <taxon>Sacoglossa</taxon>
        <taxon>Placobranchoidea</taxon>
        <taxon>Plakobranchidae</taxon>
        <taxon>Plakobranchus</taxon>
    </lineage>
</organism>
<keyword evidence="3" id="KW-1185">Reference proteome</keyword>
<keyword evidence="1" id="KW-0472">Membrane</keyword>
<dbReference type="EMBL" id="BLXT01005511">
    <property type="protein sequence ID" value="GFO23591.1"/>
    <property type="molecule type" value="Genomic_DNA"/>
</dbReference>
<proteinExistence type="predicted"/>
<evidence type="ECO:0000313" key="3">
    <source>
        <dbReference type="Proteomes" id="UP000735302"/>
    </source>
</evidence>
<evidence type="ECO:0000256" key="1">
    <source>
        <dbReference type="SAM" id="Phobius"/>
    </source>
</evidence>
<gene>
    <name evidence="2" type="ORF">PoB_005009600</name>
</gene>
<sequence>MLGCLRTYLNNLCAPRDVNNKQLWGLLRKLPLLAASKLCDLQAKRRKLTILSACIDYPIVFIALLYLRLFAFSSYNDRQDFNIKINDVQKCVPGEILGGRRKTICHARNVRDHVVISCRRIALDLALELAGSVLMQPGTGRVGHEMRPNNRTDGPSGSPWDLIGLLTPALRENLTTAEKKQAYLLKKGVIAEFVAVDQA</sequence>
<accession>A0AAV4BJT7</accession>
<dbReference type="Proteomes" id="UP000735302">
    <property type="component" value="Unassembled WGS sequence"/>
</dbReference>
<evidence type="ECO:0000313" key="2">
    <source>
        <dbReference type="EMBL" id="GFO23591.1"/>
    </source>
</evidence>
<name>A0AAV4BJT7_9GAST</name>
<feature type="transmembrane region" description="Helical" evidence="1">
    <location>
        <begin position="48"/>
        <end position="69"/>
    </location>
</feature>
<keyword evidence="1" id="KW-1133">Transmembrane helix</keyword>
<reference evidence="2 3" key="1">
    <citation type="journal article" date="2021" name="Elife">
        <title>Chloroplast acquisition without the gene transfer in kleptoplastic sea slugs, Plakobranchus ocellatus.</title>
        <authorList>
            <person name="Maeda T."/>
            <person name="Takahashi S."/>
            <person name="Yoshida T."/>
            <person name="Shimamura S."/>
            <person name="Takaki Y."/>
            <person name="Nagai Y."/>
            <person name="Toyoda A."/>
            <person name="Suzuki Y."/>
            <person name="Arimoto A."/>
            <person name="Ishii H."/>
            <person name="Satoh N."/>
            <person name="Nishiyama T."/>
            <person name="Hasebe M."/>
            <person name="Maruyama T."/>
            <person name="Minagawa J."/>
            <person name="Obokata J."/>
            <person name="Shigenobu S."/>
        </authorList>
    </citation>
    <scope>NUCLEOTIDE SEQUENCE [LARGE SCALE GENOMIC DNA]</scope>
</reference>
<comment type="caution">
    <text evidence="2">The sequence shown here is derived from an EMBL/GenBank/DDBJ whole genome shotgun (WGS) entry which is preliminary data.</text>
</comment>